<feature type="compositionally biased region" description="Basic residues" evidence="1">
    <location>
        <begin position="113"/>
        <end position="124"/>
    </location>
</feature>
<dbReference type="EMBL" id="CADCUS010000032">
    <property type="protein sequence ID" value="CAA9379989.1"/>
    <property type="molecule type" value="Genomic_DNA"/>
</dbReference>
<evidence type="ECO:0000256" key="1">
    <source>
        <dbReference type="SAM" id="MobiDB-lite"/>
    </source>
</evidence>
<feature type="compositionally biased region" description="Low complexity" evidence="1">
    <location>
        <begin position="96"/>
        <end position="108"/>
    </location>
</feature>
<proteinExistence type="predicted"/>
<feature type="compositionally biased region" description="Basic residues" evidence="1">
    <location>
        <begin position="132"/>
        <end position="150"/>
    </location>
</feature>
<reference evidence="2" key="1">
    <citation type="submission" date="2020-02" db="EMBL/GenBank/DDBJ databases">
        <authorList>
            <person name="Meier V. D."/>
        </authorList>
    </citation>
    <scope>NUCLEOTIDE SEQUENCE</scope>
    <source>
        <strain evidence="2">AVDCRST_MAG66</strain>
    </source>
</reference>
<gene>
    <name evidence="2" type="ORF">AVDCRST_MAG66-185</name>
</gene>
<feature type="compositionally biased region" description="Basic residues" evidence="1">
    <location>
        <begin position="53"/>
        <end position="64"/>
    </location>
</feature>
<organism evidence="2">
    <name type="scientific">uncultured Pseudonocardia sp</name>
    <dbReference type="NCBI Taxonomy" id="211455"/>
    <lineage>
        <taxon>Bacteria</taxon>
        <taxon>Bacillati</taxon>
        <taxon>Actinomycetota</taxon>
        <taxon>Actinomycetes</taxon>
        <taxon>Pseudonocardiales</taxon>
        <taxon>Pseudonocardiaceae</taxon>
        <taxon>Pseudonocardia</taxon>
        <taxon>environmental samples</taxon>
    </lineage>
</organism>
<name>A0A6J4N9V3_9PSEU</name>
<sequence>GAAHRVPHPVLRRPRAADPLPGRAGPVARPVGLARARAGRHPARRQRGLLQRRAPRLHRPRAGRRRGDGPAGARPGRPAPALDGARPRPVARRPGRAGVRAAHGARVHGAGGRARRRERHRRHHDQPAGPPRGRRLGRRGRDRRPARPARRAGPGL</sequence>
<protein>
    <submittedName>
        <fullName evidence="2">Uncharacterized protein</fullName>
    </submittedName>
</protein>
<feature type="region of interest" description="Disordered" evidence="1">
    <location>
        <begin position="1"/>
        <end position="156"/>
    </location>
</feature>
<feature type="compositionally biased region" description="Low complexity" evidence="1">
    <location>
        <begin position="71"/>
        <end position="88"/>
    </location>
</feature>
<dbReference type="AlphaFoldDB" id="A0A6J4N9V3"/>
<feature type="non-terminal residue" evidence="2">
    <location>
        <position position="156"/>
    </location>
</feature>
<feature type="compositionally biased region" description="Basic residues" evidence="1">
    <location>
        <begin position="1"/>
        <end position="14"/>
    </location>
</feature>
<evidence type="ECO:0000313" key="2">
    <source>
        <dbReference type="EMBL" id="CAA9379989.1"/>
    </source>
</evidence>
<feature type="compositionally biased region" description="Basic residues" evidence="1">
    <location>
        <begin position="37"/>
        <end position="47"/>
    </location>
</feature>
<accession>A0A6J4N9V3</accession>
<feature type="non-terminal residue" evidence="2">
    <location>
        <position position="1"/>
    </location>
</feature>